<keyword evidence="3" id="KW-1185">Reference proteome</keyword>
<organism evidence="2 3">
    <name type="scientific">Tritrichomonas musculus</name>
    <dbReference type="NCBI Taxonomy" id="1915356"/>
    <lineage>
        <taxon>Eukaryota</taxon>
        <taxon>Metamonada</taxon>
        <taxon>Parabasalia</taxon>
        <taxon>Tritrichomonadida</taxon>
        <taxon>Tritrichomonadidae</taxon>
        <taxon>Tritrichomonas</taxon>
    </lineage>
</organism>
<evidence type="ECO:0000313" key="2">
    <source>
        <dbReference type="EMBL" id="KAK8867261.1"/>
    </source>
</evidence>
<evidence type="ECO:0000256" key="1">
    <source>
        <dbReference type="SAM" id="Phobius"/>
    </source>
</evidence>
<sequence length="561" mass="60892">MNEKPVDGKCTCNDRYELIDSYCVLKRGKCTNEVVGCLYCLAETSDKCATCNVEDNFKYQPTQLENGSFICECAYAGYKPNDNGACAPPTSSGCNVSIQGCISCESDVNACSICDTLKGYKLNDGKCECLYEFLEPNDQGVCDYPTTSGCNITINGCVKCNSDTPNVCAFCDVKKHFKSLATEGQCECDTGYELTTDGQCLIPIGQVEIDRLKEELNIPDEYVEISGTDFNLTIPDNDNIKDNKFAVFTGTVDDGIKKLNIEHNIYDNVRLNLKGNKLDVSPQDENAKCILAPQAADATLNFNNQSDGVSIESKATRKLTLGLQNSFDGVLKLKNLTTNDVITLVPQNNIEFDYINLFNKGNVENNDPDKNISANHVNVQQGATANLQGVEIKNDLSVAPSSTIKIGQKVKYEGKDIRILYSQAQKEGANIFEGILDQIPGSIRVSSTTTNTILEDETMTIAKESPSNFNNETCDEWARKVSGDFGDAKCEKSSSENKVVAKKIDSGGKKKNKLSGGAIAGIVIACVVVVAAIIALLVYFLVIKKKNQSTTSTQGDSSIAI</sequence>
<dbReference type="SUPFAM" id="SSF57184">
    <property type="entry name" value="Growth factor receptor domain"/>
    <property type="match status" value="1"/>
</dbReference>
<name>A0ABR2IQS9_9EUKA</name>
<reference evidence="2 3" key="1">
    <citation type="submission" date="2024-04" db="EMBL/GenBank/DDBJ databases">
        <title>Tritrichomonas musculus Genome.</title>
        <authorList>
            <person name="Alves-Ferreira E."/>
            <person name="Grigg M."/>
            <person name="Lorenzi H."/>
            <person name="Galac M."/>
        </authorList>
    </citation>
    <scope>NUCLEOTIDE SEQUENCE [LARGE SCALE GENOMIC DNA]</scope>
    <source>
        <strain evidence="2 3">EAF2021</strain>
    </source>
</reference>
<accession>A0ABR2IQS9</accession>
<gene>
    <name evidence="2" type="ORF">M9Y10_010238</name>
</gene>
<keyword evidence="1" id="KW-1133">Transmembrane helix</keyword>
<dbReference type="InterPro" id="IPR009030">
    <property type="entry name" value="Growth_fac_rcpt_cys_sf"/>
</dbReference>
<evidence type="ECO:0000313" key="3">
    <source>
        <dbReference type="Proteomes" id="UP001470230"/>
    </source>
</evidence>
<proteinExistence type="predicted"/>
<comment type="caution">
    <text evidence="2">The sequence shown here is derived from an EMBL/GenBank/DDBJ whole genome shotgun (WGS) entry which is preliminary data.</text>
</comment>
<feature type="transmembrane region" description="Helical" evidence="1">
    <location>
        <begin position="518"/>
        <end position="542"/>
    </location>
</feature>
<keyword evidence="1" id="KW-0472">Membrane</keyword>
<keyword evidence="1" id="KW-0812">Transmembrane</keyword>
<dbReference type="EMBL" id="JAPFFF010000015">
    <property type="protein sequence ID" value="KAK8867261.1"/>
    <property type="molecule type" value="Genomic_DNA"/>
</dbReference>
<protein>
    <submittedName>
        <fullName evidence="2">Uncharacterized protein</fullName>
    </submittedName>
</protein>
<dbReference type="Proteomes" id="UP001470230">
    <property type="component" value="Unassembled WGS sequence"/>
</dbReference>